<evidence type="ECO:0000256" key="5">
    <source>
        <dbReference type="ARBA" id="ARBA00023136"/>
    </source>
</evidence>
<keyword evidence="4 6" id="KW-1133">Transmembrane helix</keyword>
<dbReference type="PROSITE" id="PS50850">
    <property type="entry name" value="MFS"/>
    <property type="match status" value="1"/>
</dbReference>
<reference evidence="9" key="2">
    <citation type="submission" date="2009-11" db="EMBL/GenBank/DDBJ databases">
        <title>The Genome Sequence of Allomyces macrogynus strain ATCC 38327.</title>
        <authorList>
            <consortium name="The Broad Institute Genome Sequencing Platform"/>
            <person name="Russ C."/>
            <person name="Cuomo C."/>
            <person name="Shea T."/>
            <person name="Young S.K."/>
            <person name="Zeng Q."/>
            <person name="Koehrsen M."/>
            <person name="Haas B."/>
            <person name="Borodovsky M."/>
            <person name="Guigo R."/>
            <person name="Alvarado L."/>
            <person name="Berlin A."/>
            <person name="Borenstein D."/>
            <person name="Chen Z."/>
            <person name="Engels R."/>
            <person name="Freedman E."/>
            <person name="Gellesch M."/>
            <person name="Goldberg J."/>
            <person name="Griggs A."/>
            <person name="Gujja S."/>
            <person name="Heiman D."/>
            <person name="Hepburn T."/>
            <person name="Howarth C."/>
            <person name="Jen D."/>
            <person name="Larson L."/>
            <person name="Lewis B."/>
            <person name="Mehta T."/>
            <person name="Park D."/>
            <person name="Pearson M."/>
            <person name="Roberts A."/>
            <person name="Saif S."/>
            <person name="Shenoy N."/>
            <person name="Sisk P."/>
            <person name="Stolte C."/>
            <person name="Sykes S."/>
            <person name="Walk T."/>
            <person name="White J."/>
            <person name="Yandava C."/>
            <person name="Burger G."/>
            <person name="Gray M.W."/>
            <person name="Holland P.W.H."/>
            <person name="King N."/>
            <person name="Lang F.B.F."/>
            <person name="Roger A.J."/>
            <person name="Ruiz-Trillo I."/>
            <person name="Lander E."/>
            <person name="Nusbaum C."/>
        </authorList>
    </citation>
    <scope>NUCLEOTIDE SEQUENCE [LARGE SCALE GENOMIC DNA]</scope>
    <source>
        <strain evidence="9">ATCC 38327</strain>
    </source>
</reference>
<dbReference type="GO" id="GO:0022857">
    <property type="term" value="F:transmembrane transporter activity"/>
    <property type="evidence" value="ECO:0007669"/>
    <property type="project" value="InterPro"/>
</dbReference>
<dbReference type="OMA" id="GYYAPFG"/>
<evidence type="ECO:0000256" key="4">
    <source>
        <dbReference type="ARBA" id="ARBA00022989"/>
    </source>
</evidence>
<comment type="subcellular location">
    <subcellularLocation>
        <location evidence="1">Membrane</location>
        <topology evidence="1">Multi-pass membrane protein</topology>
    </subcellularLocation>
</comment>
<evidence type="ECO:0000256" key="1">
    <source>
        <dbReference type="ARBA" id="ARBA00004141"/>
    </source>
</evidence>
<protein>
    <recommendedName>
        <fullName evidence="7">Major facilitator superfamily (MFS) profile domain-containing protein</fullName>
    </recommendedName>
</protein>
<proteinExistence type="predicted"/>
<reference evidence="8 9" key="1">
    <citation type="submission" date="2009-11" db="EMBL/GenBank/DDBJ databases">
        <title>Annotation of Allomyces macrogynus ATCC 38327.</title>
        <authorList>
            <consortium name="The Broad Institute Genome Sequencing Platform"/>
            <person name="Russ C."/>
            <person name="Cuomo C."/>
            <person name="Burger G."/>
            <person name="Gray M.W."/>
            <person name="Holland P.W.H."/>
            <person name="King N."/>
            <person name="Lang F.B.F."/>
            <person name="Roger A.J."/>
            <person name="Ruiz-Trillo I."/>
            <person name="Young S.K."/>
            <person name="Zeng Q."/>
            <person name="Gargeya S."/>
            <person name="Fitzgerald M."/>
            <person name="Haas B."/>
            <person name="Abouelleil A."/>
            <person name="Alvarado L."/>
            <person name="Arachchi H.M."/>
            <person name="Berlin A."/>
            <person name="Chapman S.B."/>
            <person name="Gearin G."/>
            <person name="Goldberg J."/>
            <person name="Griggs A."/>
            <person name="Gujja S."/>
            <person name="Hansen M."/>
            <person name="Heiman D."/>
            <person name="Howarth C."/>
            <person name="Larimer J."/>
            <person name="Lui A."/>
            <person name="MacDonald P.J.P."/>
            <person name="McCowen C."/>
            <person name="Montmayeur A."/>
            <person name="Murphy C."/>
            <person name="Neiman D."/>
            <person name="Pearson M."/>
            <person name="Priest M."/>
            <person name="Roberts A."/>
            <person name="Saif S."/>
            <person name="Shea T."/>
            <person name="Sisk P."/>
            <person name="Stolte C."/>
            <person name="Sykes S."/>
            <person name="Wortman J."/>
            <person name="Nusbaum C."/>
            <person name="Birren B."/>
        </authorList>
    </citation>
    <scope>NUCLEOTIDE SEQUENCE [LARGE SCALE GENOMIC DNA]</scope>
    <source>
        <strain evidence="8 9">ATCC 38327</strain>
    </source>
</reference>
<evidence type="ECO:0000256" key="3">
    <source>
        <dbReference type="ARBA" id="ARBA00022692"/>
    </source>
</evidence>
<evidence type="ECO:0000313" key="9">
    <source>
        <dbReference type="Proteomes" id="UP000054350"/>
    </source>
</evidence>
<feature type="transmembrane region" description="Helical" evidence="6">
    <location>
        <begin position="88"/>
        <end position="108"/>
    </location>
</feature>
<keyword evidence="3 6" id="KW-0812">Transmembrane</keyword>
<dbReference type="OrthoDB" id="5086884at2759"/>
<dbReference type="InterPro" id="IPR050930">
    <property type="entry name" value="MFS_Vesicular_Transporter"/>
</dbReference>
<feature type="transmembrane region" description="Helical" evidence="6">
    <location>
        <begin position="207"/>
        <end position="225"/>
    </location>
</feature>
<dbReference type="AlphaFoldDB" id="A0A0L0TB02"/>
<dbReference type="EMBL" id="GG745374">
    <property type="protein sequence ID" value="KNE71744.1"/>
    <property type="molecule type" value="Genomic_DNA"/>
</dbReference>
<gene>
    <name evidence="8" type="ORF">AMAG_16049</name>
</gene>
<dbReference type="STRING" id="578462.A0A0L0TB02"/>
<sequence>MSTDGPVPPSPNLDHNHRLVPAVNEAGPVTSAVYRTSETQLPLRSRPWMIVTMVTLVVFVDILIYSGVIPILPYIVQEQLQLGPQYTGYLVGAYAAGLLITTPVFGLISDRRQDRKWPIVISLAALGVASLLFLACTKYWHYLVVRFVQGVAGAGNWTVGLALISDVFPANQLGATMGIVMSGMSAGNLFGPSLGGTLFDHLGQHTPYYLFAIVSALVLALRMFVDERPAMAAKRQQRRRDQALAAASDADSDDVEKAKESAAVGECESIAADDEAIPPLMVLLREPAIWVNCLAVVVMSSILTGFEPVLPPYLTETFGTTVAENGYLFLAIGVPNIIVGPIVGYFCDRYSKHLIMIAGLALAAICVPLITLPTTMGACIAVLIAFGCVFAVPLTPPLPDMGTVVAHKYPAASGIVYGLFNTAFGLSMFIGPIISSQLYSVGGLILPMVIFSGFAVAIMILYVWYYWRHCRTPPADAAAVASQSDVEWHTMTGMPTAARSASDSSAADLVAVADPANGARREEH</sequence>
<feature type="transmembrane region" description="Helical" evidence="6">
    <location>
        <begin position="359"/>
        <end position="392"/>
    </location>
</feature>
<feature type="transmembrane region" description="Helical" evidence="6">
    <location>
        <begin position="412"/>
        <end position="434"/>
    </location>
</feature>
<feature type="transmembrane region" description="Helical" evidence="6">
    <location>
        <begin position="326"/>
        <end position="347"/>
    </location>
</feature>
<dbReference type="InterPro" id="IPR020846">
    <property type="entry name" value="MFS_dom"/>
</dbReference>
<dbReference type="Gene3D" id="1.20.1250.20">
    <property type="entry name" value="MFS general substrate transporter like domains"/>
    <property type="match status" value="1"/>
</dbReference>
<dbReference type="GO" id="GO:0016020">
    <property type="term" value="C:membrane"/>
    <property type="evidence" value="ECO:0007669"/>
    <property type="project" value="UniProtKB-SubCell"/>
</dbReference>
<feature type="transmembrane region" description="Helical" evidence="6">
    <location>
        <begin position="48"/>
        <end position="76"/>
    </location>
</feature>
<name>A0A0L0TB02_ALLM3</name>
<feature type="domain" description="Major facilitator superfamily (MFS) profile" evidence="7">
    <location>
        <begin position="47"/>
        <end position="471"/>
    </location>
</feature>
<dbReference type="Pfam" id="PF07690">
    <property type="entry name" value="MFS_1"/>
    <property type="match status" value="1"/>
</dbReference>
<keyword evidence="2" id="KW-0813">Transport</keyword>
<dbReference type="VEuPathDB" id="FungiDB:AMAG_16049"/>
<keyword evidence="5 6" id="KW-0472">Membrane</keyword>
<feature type="transmembrane region" description="Helical" evidence="6">
    <location>
        <begin position="120"/>
        <end position="141"/>
    </location>
</feature>
<dbReference type="PANTHER" id="PTHR23506">
    <property type="entry name" value="GH10249P"/>
    <property type="match status" value="1"/>
</dbReference>
<dbReference type="InterPro" id="IPR011701">
    <property type="entry name" value="MFS"/>
</dbReference>
<dbReference type="Proteomes" id="UP000054350">
    <property type="component" value="Unassembled WGS sequence"/>
</dbReference>
<organism evidence="8 9">
    <name type="scientific">Allomyces macrogynus (strain ATCC 38327)</name>
    <name type="common">Allomyces javanicus var. macrogynus</name>
    <dbReference type="NCBI Taxonomy" id="578462"/>
    <lineage>
        <taxon>Eukaryota</taxon>
        <taxon>Fungi</taxon>
        <taxon>Fungi incertae sedis</taxon>
        <taxon>Blastocladiomycota</taxon>
        <taxon>Blastocladiomycetes</taxon>
        <taxon>Blastocladiales</taxon>
        <taxon>Blastocladiaceae</taxon>
        <taxon>Allomyces</taxon>
    </lineage>
</organism>
<evidence type="ECO:0000259" key="7">
    <source>
        <dbReference type="PROSITE" id="PS50850"/>
    </source>
</evidence>
<keyword evidence="9" id="KW-1185">Reference proteome</keyword>
<evidence type="ECO:0000256" key="2">
    <source>
        <dbReference type="ARBA" id="ARBA00022448"/>
    </source>
</evidence>
<evidence type="ECO:0000313" key="8">
    <source>
        <dbReference type="EMBL" id="KNE71744.1"/>
    </source>
</evidence>
<dbReference type="InterPro" id="IPR036259">
    <property type="entry name" value="MFS_trans_sf"/>
</dbReference>
<dbReference type="PANTHER" id="PTHR23506:SF23">
    <property type="entry name" value="GH10249P"/>
    <property type="match status" value="1"/>
</dbReference>
<dbReference type="CDD" id="cd17325">
    <property type="entry name" value="MFS_MdtG_SLC18_like"/>
    <property type="match status" value="1"/>
</dbReference>
<feature type="transmembrane region" description="Helical" evidence="6">
    <location>
        <begin position="147"/>
        <end position="168"/>
    </location>
</feature>
<evidence type="ECO:0000256" key="6">
    <source>
        <dbReference type="SAM" id="Phobius"/>
    </source>
</evidence>
<dbReference type="SUPFAM" id="SSF103473">
    <property type="entry name" value="MFS general substrate transporter"/>
    <property type="match status" value="1"/>
</dbReference>
<feature type="transmembrane region" description="Helical" evidence="6">
    <location>
        <begin position="288"/>
        <end position="306"/>
    </location>
</feature>
<feature type="transmembrane region" description="Helical" evidence="6">
    <location>
        <begin position="441"/>
        <end position="467"/>
    </location>
</feature>
<dbReference type="eggNOG" id="KOG3764">
    <property type="taxonomic scope" value="Eukaryota"/>
</dbReference>
<accession>A0A0L0TB02</accession>